<gene>
    <name evidence="3" type="ORF">GCM10007160_34600</name>
</gene>
<organism evidence="3 4">
    <name type="scientific">Litchfieldella qijiaojingensis</name>
    <dbReference type="NCBI Taxonomy" id="980347"/>
    <lineage>
        <taxon>Bacteria</taxon>
        <taxon>Pseudomonadati</taxon>
        <taxon>Pseudomonadota</taxon>
        <taxon>Gammaproteobacteria</taxon>
        <taxon>Oceanospirillales</taxon>
        <taxon>Halomonadaceae</taxon>
        <taxon>Litchfieldella</taxon>
    </lineage>
</organism>
<evidence type="ECO:0000259" key="2">
    <source>
        <dbReference type="Pfam" id="PF01970"/>
    </source>
</evidence>
<keyword evidence="4" id="KW-1185">Reference proteome</keyword>
<feature type="transmembrane region" description="Helical" evidence="1">
    <location>
        <begin position="469"/>
        <end position="487"/>
    </location>
</feature>
<feature type="transmembrane region" description="Helical" evidence="1">
    <location>
        <begin position="111"/>
        <end position="133"/>
    </location>
</feature>
<sequence length="505" mass="52768">MFESLFHALPVALQPDSLLSLVVGTLAGILIGALPGLNPVMAIALMLPLTYGFDPIIALGLVAGIYNGSMYGGAIPAILLKIPGTPAAIATTFDGYPMTRNGQGGLALKTACWSSAVGGVVSALALMTLAPLLAKVTLAFGPAEYFWVAVFGLTSIAVLVGKDLSKGILSALLGVIVGLVGIDTLSGEERYTFGSLYLVGGFDLIIVLIGLYAIPPILEMAEKRNESYFNADSFRVSAVAGGLGLLRNYWRTWSRSSLIGVCVGILPGAGGNLAALLSYNEAKRRAPDPDSFGKGNPVGIAAAESGNSADNASAMIPSLTLGIPGNLVAALVLGALMIHGLQPGPQLFTKSPDVVFGFMWQMLLTAMLLFVLGGMVATRLFAQVLRLPTALLVPTTLVLMAIGVYTVNGNVVDLYVMLAFGLVGYLLDRLEFPLAPVVLGVLLGPMAEQNFRLAMLISQNDASVLFTRPISQGIIALLLIVLLSQLWKYHRRNARSSAAPPSGSA</sequence>
<keyword evidence="1" id="KW-0472">Membrane</keyword>
<dbReference type="Proteomes" id="UP000653056">
    <property type="component" value="Unassembled WGS sequence"/>
</dbReference>
<feature type="transmembrane region" description="Helical" evidence="1">
    <location>
        <begin position="191"/>
        <end position="214"/>
    </location>
</feature>
<feature type="transmembrane region" description="Helical" evidence="1">
    <location>
        <begin position="44"/>
        <end position="65"/>
    </location>
</feature>
<feature type="transmembrane region" description="Helical" evidence="1">
    <location>
        <begin position="319"/>
        <end position="338"/>
    </location>
</feature>
<feature type="transmembrane region" description="Helical" evidence="1">
    <location>
        <begin position="384"/>
        <end position="405"/>
    </location>
</feature>
<keyword evidence="1" id="KW-1133">Transmembrane helix</keyword>
<dbReference type="EMBL" id="BMXS01000022">
    <property type="protein sequence ID" value="GGY04046.1"/>
    <property type="molecule type" value="Genomic_DNA"/>
</dbReference>
<protein>
    <recommendedName>
        <fullName evidence="2">DUF112 domain-containing protein</fullName>
    </recommendedName>
</protein>
<feature type="domain" description="DUF112" evidence="2">
    <location>
        <begin position="18"/>
        <end position="439"/>
    </location>
</feature>
<feature type="transmembrane region" description="Helical" evidence="1">
    <location>
        <begin position="168"/>
        <end position="185"/>
    </location>
</feature>
<name>A0ABQ2Z7B0_9GAMM</name>
<keyword evidence="1" id="KW-0812">Transmembrane</keyword>
<feature type="transmembrane region" description="Helical" evidence="1">
    <location>
        <begin position="145"/>
        <end position="161"/>
    </location>
</feature>
<feature type="transmembrane region" description="Helical" evidence="1">
    <location>
        <begin position="71"/>
        <end position="90"/>
    </location>
</feature>
<dbReference type="PANTHER" id="PTHR35342:SF5">
    <property type="entry name" value="TRICARBOXYLIC TRANSPORT PROTEIN"/>
    <property type="match status" value="1"/>
</dbReference>
<comment type="caution">
    <text evidence="3">The sequence shown here is derived from an EMBL/GenBank/DDBJ whole genome shotgun (WGS) entry which is preliminary data.</text>
</comment>
<dbReference type="InterPro" id="IPR002823">
    <property type="entry name" value="DUF112_TM"/>
</dbReference>
<evidence type="ECO:0000313" key="3">
    <source>
        <dbReference type="EMBL" id="GGY04046.1"/>
    </source>
</evidence>
<dbReference type="PANTHER" id="PTHR35342">
    <property type="entry name" value="TRICARBOXYLIC TRANSPORT PROTEIN"/>
    <property type="match status" value="1"/>
</dbReference>
<evidence type="ECO:0000313" key="4">
    <source>
        <dbReference type="Proteomes" id="UP000653056"/>
    </source>
</evidence>
<proteinExistence type="predicted"/>
<evidence type="ECO:0000256" key="1">
    <source>
        <dbReference type="SAM" id="Phobius"/>
    </source>
</evidence>
<reference evidence="4" key="1">
    <citation type="journal article" date="2019" name="Int. J. Syst. Evol. Microbiol.">
        <title>The Global Catalogue of Microorganisms (GCM) 10K type strain sequencing project: providing services to taxonomists for standard genome sequencing and annotation.</title>
        <authorList>
            <consortium name="The Broad Institute Genomics Platform"/>
            <consortium name="The Broad Institute Genome Sequencing Center for Infectious Disease"/>
            <person name="Wu L."/>
            <person name="Ma J."/>
        </authorList>
    </citation>
    <scope>NUCLEOTIDE SEQUENCE [LARGE SCALE GENOMIC DNA]</scope>
    <source>
        <strain evidence="4">KCTC 22228</strain>
    </source>
</reference>
<feature type="transmembrane region" description="Helical" evidence="1">
    <location>
        <begin position="18"/>
        <end position="37"/>
    </location>
</feature>
<feature type="transmembrane region" description="Helical" evidence="1">
    <location>
        <begin position="358"/>
        <end position="377"/>
    </location>
</feature>
<dbReference type="RefSeq" id="WP_189471425.1">
    <property type="nucleotide sequence ID" value="NZ_BMXS01000022.1"/>
</dbReference>
<dbReference type="Pfam" id="PF01970">
    <property type="entry name" value="TctA"/>
    <property type="match status" value="1"/>
</dbReference>
<accession>A0ABQ2Z7B0</accession>